<gene>
    <name evidence="2" type="ORF">BOTBODRAFT_490118</name>
</gene>
<reference evidence="3" key="1">
    <citation type="journal article" date="2014" name="Proc. Natl. Acad. Sci. U.S.A.">
        <title>Extensive sampling of basidiomycete genomes demonstrates inadequacy of the white-rot/brown-rot paradigm for wood decay fungi.</title>
        <authorList>
            <person name="Riley R."/>
            <person name="Salamov A.A."/>
            <person name="Brown D.W."/>
            <person name="Nagy L.G."/>
            <person name="Floudas D."/>
            <person name="Held B.W."/>
            <person name="Levasseur A."/>
            <person name="Lombard V."/>
            <person name="Morin E."/>
            <person name="Otillar R."/>
            <person name="Lindquist E.A."/>
            <person name="Sun H."/>
            <person name="LaButti K.M."/>
            <person name="Schmutz J."/>
            <person name="Jabbour D."/>
            <person name="Luo H."/>
            <person name="Baker S.E."/>
            <person name="Pisabarro A.G."/>
            <person name="Walton J.D."/>
            <person name="Blanchette R.A."/>
            <person name="Henrissat B."/>
            <person name="Martin F."/>
            <person name="Cullen D."/>
            <person name="Hibbett D.S."/>
            <person name="Grigoriev I.V."/>
        </authorList>
    </citation>
    <scope>NUCLEOTIDE SEQUENCE [LARGE SCALE GENOMIC DNA]</scope>
    <source>
        <strain evidence="3">FD-172 SS1</strain>
    </source>
</reference>
<evidence type="ECO:0000256" key="1">
    <source>
        <dbReference type="SAM" id="MobiDB-lite"/>
    </source>
</evidence>
<sequence>MRAQVMYIRPVLQRIINDAYAPARWRHTQFMRGHAKRGALAQNVEMGNLSEAEGAGLLAEVRRWALRDQRVAEVFVENEDENEDKEDRALRRMERGGGYTNGSSPGMEIGGSSLVGGSDYLRV</sequence>
<dbReference type="Proteomes" id="UP000027195">
    <property type="component" value="Unassembled WGS sequence"/>
</dbReference>
<accession>A0A067M4S8</accession>
<feature type="compositionally biased region" description="Basic and acidic residues" evidence="1">
    <location>
        <begin position="85"/>
        <end position="95"/>
    </location>
</feature>
<keyword evidence="3" id="KW-1185">Reference proteome</keyword>
<name>A0A067M4S8_BOTB1</name>
<organism evidence="2 3">
    <name type="scientific">Botryobasidium botryosum (strain FD-172 SS1)</name>
    <dbReference type="NCBI Taxonomy" id="930990"/>
    <lineage>
        <taxon>Eukaryota</taxon>
        <taxon>Fungi</taxon>
        <taxon>Dikarya</taxon>
        <taxon>Basidiomycota</taxon>
        <taxon>Agaricomycotina</taxon>
        <taxon>Agaricomycetes</taxon>
        <taxon>Cantharellales</taxon>
        <taxon>Botryobasidiaceae</taxon>
        <taxon>Botryobasidium</taxon>
    </lineage>
</organism>
<feature type="region of interest" description="Disordered" evidence="1">
    <location>
        <begin position="78"/>
        <end position="111"/>
    </location>
</feature>
<dbReference type="InParanoid" id="A0A067M4S8"/>
<dbReference type="HOGENOM" id="CLU_2014892_0_0_1"/>
<evidence type="ECO:0000313" key="3">
    <source>
        <dbReference type="Proteomes" id="UP000027195"/>
    </source>
</evidence>
<proteinExistence type="predicted"/>
<dbReference type="EMBL" id="KL198066">
    <property type="protein sequence ID" value="KDQ10569.1"/>
    <property type="molecule type" value="Genomic_DNA"/>
</dbReference>
<dbReference type="OrthoDB" id="2505887at2759"/>
<protein>
    <submittedName>
        <fullName evidence="2">Uncharacterized protein</fullName>
    </submittedName>
</protein>
<dbReference type="AlphaFoldDB" id="A0A067M4S8"/>
<evidence type="ECO:0000313" key="2">
    <source>
        <dbReference type="EMBL" id="KDQ10569.1"/>
    </source>
</evidence>